<proteinExistence type="predicted"/>
<dbReference type="Proteomes" id="UP000191933">
    <property type="component" value="Unassembled WGS sequence"/>
</dbReference>
<dbReference type="AlphaFoldDB" id="A0A9W5AXC3"/>
<dbReference type="EMBL" id="FBVY01000002">
    <property type="protein sequence ID" value="CUW85261.1"/>
    <property type="molecule type" value="Genomic_DNA"/>
</dbReference>
<dbReference type="Gene3D" id="3.40.960.10">
    <property type="entry name" value="VSR Endonuclease"/>
    <property type="match status" value="1"/>
</dbReference>
<dbReference type="CDD" id="cd01038">
    <property type="entry name" value="Endonuclease_DUF559"/>
    <property type="match status" value="1"/>
</dbReference>
<name>A0A9W5AXC3_9HYPH</name>
<dbReference type="InterPro" id="IPR047216">
    <property type="entry name" value="Endonuclease_DUF559_bact"/>
</dbReference>
<evidence type="ECO:0000259" key="1">
    <source>
        <dbReference type="Pfam" id="PF04480"/>
    </source>
</evidence>
<accession>A0A9W5AXC3</accession>
<feature type="domain" description="DUF559" evidence="1">
    <location>
        <begin position="10"/>
        <end position="117"/>
    </location>
</feature>
<dbReference type="InterPro" id="IPR011335">
    <property type="entry name" value="Restrct_endonuc-II-like"/>
</dbReference>
<dbReference type="PANTHER" id="PTHR38590:SF1">
    <property type="entry name" value="BLL0828 PROTEIN"/>
    <property type="match status" value="1"/>
</dbReference>
<evidence type="ECO:0000313" key="3">
    <source>
        <dbReference type="Proteomes" id="UP000191933"/>
    </source>
</evidence>
<evidence type="ECO:0000313" key="2">
    <source>
        <dbReference type="EMBL" id="CUW85261.1"/>
    </source>
</evidence>
<dbReference type="PANTHER" id="PTHR38590">
    <property type="entry name" value="BLL0828 PROTEIN"/>
    <property type="match status" value="1"/>
</dbReference>
<dbReference type="InterPro" id="IPR007569">
    <property type="entry name" value="DUF559"/>
</dbReference>
<organism evidence="2 3">
    <name type="scientific">Agrobacterium genomosp. 2 str. CFBP 5494</name>
    <dbReference type="NCBI Taxonomy" id="1183436"/>
    <lineage>
        <taxon>Bacteria</taxon>
        <taxon>Pseudomonadati</taxon>
        <taxon>Pseudomonadota</taxon>
        <taxon>Alphaproteobacteria</taxon>
        <taxon>Hyphomicrobiales</taxon>
        <taxon>Rhizobiaceae</taxon>
        <taxon>Rhizobium/Agrobacterium group</taxon>
        <taxon>Agrobacterium</taxon>
        <taxon>Agrobacterium tumefaciens complex</taxon>
    </lineage>
</organism>
<dbReference type="Pfam" id="PF04480">
    <property type="entry name" value="DUF559"/>
    <property type="match status" value="1"/>
</dbReference>
<sequence>MPHAKVAPQNRQHAREMRKVMTDAELKFWNAIRAHRLDGLSFRRQLPVAGYIVDFACPSHKIIVELDGFQHAEDSAAEYDKRRTRTLEELGWTILRFWNHEVLTDLDNVCLHIIRTIREDRR</sequence>
<comment type="caution">
    <text evidence="2">The sequence shown here is derived from an EMBL/GenBank/DDBJ whole genome shotgun (WGS) entry which is preliminary data.</text>
</comment>
<keyword evidence="3" id="KW-1185">Reference proteome</keyword>
<dbReference type="SUPFAM" id="SSF52980">
    <property type="entry name" value="Restriction endonuclease-like"/>
    <property type="match status" value="1"/>
</dbReference>
<protein>
    <recommendedName>
        <fullName evidence="1">DUF559 domain-containing protein</fullName>
    </recommendedName>
</protein>
<gene>
    <name evidence="2" type="ORF">AGR2A_Cc100102</name>
</gene>
<reference evidence="2 3" key="1">
    <citation type="submission" date="2016-01" db="EMBL/GenBank/DDBJ databases">
        <authorList>
            <person name="Regsiter A."/>
            <person name="william w."/>
        </authorList>
    </citation>
    <scope>NUCLEOTIDE SEQUENCE [LARGE SCALE GENOMIC DNA]</scope>
    <source>
        <strain evidence="2 3">CFBP 5494</strain>
    </source>
</reference>